<comment type="caution">
    <text evidence="6">The sequence shown here is derived from an EMBL/GenBank/DDBJ whole genome shotgun (WGS) entry which is preliminary data.</text>
</comment>
<feature type="compositionally biased region" description="Basic and acidic residues" evidence="3">
    <location>
        <begin position="495"/>
        <end position="504"/>
    </location>
</feature>
<evidence type="ECO:0000259" key="5">
    <source>
        <dbReference type="Pfam" id="PF01645"/>
    </source>
</evidence>
<evidence type="ECO:0000256" key="3">
    <source>
        <dbReference type="SAM" id="MobiDB-lite"/>
    </source>
</evidence>
<feature type="compositionally biased region" description="Basic and acidic residues" evidence="3">
    <location>
        <begin position="515"/>
        <end position="524"/>
    </location>
</feature>
<keyword evidence="4" id="KW-0812">Transmembrane</keyword>
<accession>A0ABV3TTH2</accession>
<dbReference type="InterPro" id="IPR013785">
    <property type="entry name" value="Aldolase_TIM"/>
</dbReference>
<dbReference type="SUPFAM" id="SSF51395">
    <property type="entry name" value="FMN-linked oxidoreductases"/>
    <property type="match status" value="1"/>
</dbReference>
<dbReference type="Pfam" id="PF01645">
    <property type="entry name" value="Glu_synthase"/>
    <property type="match status" value="1"/>
</dbReference>
<comment type="similarity">
    <text evidence="1 2">Belongs to the glutamate synthase family.</text>
</comment>
<organism evidence="6 7">
    <name type="scientific">Zhongshania arctica</name>
    <dbReference type="NCBI Taxonomy" id="3238302"/>
    <lineage>
        <taxon>Bacteria</taxon>
        <taxon>Pseudomonadati</taxon>
        <taxon>Pseudomonadota</taxon>
        <taxon>Gammaproteobacteria</taxon>
        <taxon>Cellvibrionales</taxon>
        <taxon>Spongiibacteraceae</taxon>
        <taxon>Zhongshania</taxon>
    </lineage>
</organism>
<dbReference type="PANTHER" id="PTHR43819">
    <property type="entry name" value="ARCHAEAL-TYPE GLUTAMATE SYNTHASE [NADPH]"/>
    <property type="match status" value="1"/>
</dbReference>
<dbReference type="CDD" id="cd02808">
    <property type="entry name" value="GltS_FMN"/>
    <property type="match status" value="1"/>
</dbReference>
<sequence length="540" mass="59241">MFDDQTLTTLKTIASTFIEYSALLFLVVLGLGAIYLVFLYISDITQTQHAIRRNYPIIGRFRYIFEHLGEFFRQYFFAMDREELPFNRSQRSWVYRAAKNIDNTIAFGSTRSLNQANEVLFMNCLFPTLSQDAAPTNAVTIGEGFAKHPYTSSAIFNISGMSFGAISKPAIRALSAGAKEAGIWLNTGEGGLSPYHLESGCDIVFQIGTAKYGVRDAEGNLSDEKLKVIGAHPEVRMIEIKLSQGAKPGKGGILPGGKVTAEVAKIRGIEIGKDSISPNGHPDIHNIDELLDMVVRIRDITGKPVGFKVVIGFSEWLDELGEIIHKRGLKYAPDFITIDSADGGTGAAPQSLMDYVGLPIRRSLPLVVDKLNEYNLRKRIKVIASGKMINPAEAAWALCVGADFIVSARGFMFALGCIQALQCNKNTCPTGITTHDPELQRGLVPENKATRVKNYALNLMHEVGVIAHSCGVKEARALTREHVYLIDNRGSPEPLTDRFPEKTPKPQYLIASTADDSHNNESADTHSAIPITASKDARPR</sequence>
<protein>
    <submittedName>
        <fullName evidence="6">FMN-binding glutamate synthase family protein</fullName>
    </submittedName>
</protein>
<feature type="transmembrane region" description="Helical" evidence="4">
    <location>
        <begin position="20"/>
        <end position="42"/>
    </location>
</feature>
<evidence type="ECO:0000256" key="4">
    <source>
        <dbReference type="SAM" id="Phobius"/>
    </source>
</evidence>
<reference evidence="6 7" key="1">
    <citation type="journal article" date="2011" name="Int. J. Syst. Evol. Microbiol.">
        <title>Zhongshania antarctica gen. nov., sp. nov. and Zhongshania guokunii sp. nov., gammaproteobacteria respectively isolated from coastal attached (fast) ice and surface seawater of the Antarctic.</title>
        <authorList>
            <person name="Li H.J."/>
            <person name="Zhang X.Y."/>
            <person name="Chen C.X."/>
            <person name="Zhang Y.J."/>
            <person name="Gao Z.M."/>
            <person name="Yu Y."/>
            <person name="Chen X.L."/>
            <person name="Chen B."/>
            <person name="Zhang Y.Z."/>
        </authorList>
    </citation>
    <scope>NUCLEOTIDE SEQUENCE [LARGE SCALE GENOMIC DNA]</scope>
    <source>
        <strain evidence="6 7">R06B22</strain>
    </source>
</reference>
<dbReference type="PANTHER" id="PTHR43819:SF1">
    <property type="entry name" value="ARCHAEAL-TYPE GLUTAMATE SYNTHASE [NADPH]"/>
    <property type="match status" value="1"/>
</dbReference>
<evidence type="ECO:0000313" key="6">
    <source>
        <dbReference type="EMBL" id="MEX1664911.1"/>
    </source>
</evidence>
<dbReference type="Gene3D" id="3.20.20.70">
    <property type="entry name" value="Aldolase class I"/>
    <property type="match status" value="1"/>
</dbReference>
<gene>
    <name evidence="6" type="ORF">AB4875_05385</name>
</gene>
<keyword evidence="7" id="KW-1185">Reference proteome</keyword>
<feature type="region of interest" description="Disordered" evidence="3">
    <location>
        <begin position="489"/>
        <end position="540"/>
    </location>
</feature>
<evidence type="ECO:0000256" key="1">
    <source>
        <dbReference type="ARBA" id="ARBA00009716"/>
    </source>
</evidence>
<keyword evidence="4" id="KW-1133">Transmembrane helix</keyword>
<keyword evidence="4" id="KW-0472">Membrane</keyword>
<feature type="domain" description="Glutamate synthase" evidence="5">
    <location>
        <begin position="154"/>
        <end position="472"/>
    </location>
</feature>
<dbReference type="InterPro" id="IPR024188">
    <property type="entry name" value="GltB"/>
</dbReference>
<dbReference type="Proteomes" id="UP001557484">
    <property type="component" value="Unassembled WGS sequence"/>
</dbReference>
<name>A0ABV3TTH2_9GAMM</name>
<dbReference type="PIRSF" id="PIRSF006429">
    <property type="entry name" value="GOGAT_lg_2"/>
    <property type="match status" value="1"/>
</dbReference>
<dbReference type="InterPro" id="IPR002932">
    <property type="entry name" value="Glu_synthdom"/>
</dbReference>
<dbReference type="EMBL" id="JBFRYB010000001">
    <property type="protein sequence ID" value="MEX1664911.1"/>
    <property type="molecule type" value="Genomic_DNA"/>
</dbReference>
<proteinExistence type="inferred from homology"/>
<evidence type="ECO:0000256" key="2">
    <source>
        <dbReference type="PIRNR" id="PIRNR006429"/>
    </source>
</evidence>
<evidence type="ECO:0000313" key="7">
    <source>
        <dbReference type="Proteomes" id="UP001557484"/>
    </source>
</evidence>